<proteinExistence type="predicted"/>
<dbReference type="Proteomes" id="UP000718451">
    <property type="component" value="Unassembled WGS sequence"/>
</dbReference>
<dbReference type="InterPro" id="IPR025345">
    <property type="entry name" value="DUF4249"/>
</dbReference>
<keyword evidence="2" id="KW-1185">Reference proteome</keyword>
<accession>A0ABX1GUB5</accession>
<dbReference type="EMBL" id="JAAWWL010000002">
    <property type="protein sequence ID" value="NKI32590.1"/>
    <property type="molecule type" value="Genomic_DNA"/>
</dbReference>
<dbReference type="Pfam" id="PF14054">
    <property type="entry name" value="DUF4249"/>
    <property type="match status" value="1"/>
</dbReference>
<name>A0ABX1GUB5_9FLAO</name>
<organism evidence="1 2">
    <name type="scientific">Croceivirga thetidis</name>
    <dbReference type="NCBI Taxonomy" id="2721623"/>
    <lineage>
        <taxon>Bacteria</taxon>
        <taxon>Pseudomonadati</taxon>
        <taxon>Bacteroidota</taxon>
        <taxon>Flavobacteriia</taxon>
        <taxon>Flavobacteriales</taxon>
        <taxon>Flavobacteriaceae</taxon>
        <taxon>Croceivirga</taxon>
    </lineage>
</organism>
<sequence length="300" mass="33814">MKPYPILLGLFLFIIFSCEEVIDVDLQEPETRLVVNGIVRVDANQEFLPIAIKVTESSGFFGDNTITELESAVILAGLRDSLDATQFQLGRSQLREYIPGTGIYEPDTIGNDVDDRIRTASISAETIFFLIVEHKGRRYAGQTMYVPTVPIDEIRQGNETLFDEDDTEIEVKFTDLADQQNFYVFDFGFGNFLAVDDQFIDGQQFQFSYFYDEDLASGQELEVSILGADQQFFNYMDLLVEQTENDGGVFETPAATVRGNMFDVTGLDNIEIFDNVGRPQSFALGYFAVVEENKTSLIIE</sequence>
<gene>
    <name evidence="1" type="ORF">HCU67_11600</name>
</gene>
<reference evidence="1 2" key="1">
    <citation type="submission" date="2020-04" db="EMBL/GenBank/DDBJ databases">
        <authorList>
            <person name="Yoon J."/>
        </authorList>
    </citation>
    <scope>NUCLEOTIDE SEQUENCE [LARGE SCALE GENOMIC DNA]</scope>
    <source>
        <strain evidence="1 2">DJ-13</strain>
    </source>
</reference>
<comment type="caution">
    <text evidence="1">The sequence shown here is derived from an EMBL/GenBank/DDBJ whole genome shotgun (WGS) entry which is preliminary data.</text>
</comment>
<evidence type="ECO:0000313" key="1">
    <source>
        <dbReference type="EMBL" id="NKI32590.1"/>
    </source>
</evidence>
<dbReference type="PROSITE" id="PS51257">
    <property type="entry name" value="PROKAR_LIPOPROTEIN"/>
    <property type="match status" value="1"/>
</dbReference>
<dbReference type="RefSeq" id="WP_168552779.1">
    <property type="nucleotide sequence ID" value="NZ_JAAWWL010000002.1"/>
</dbReference>
<evidence type="ECO:0000313" key="2">
    <source>
        <dbReference type="Proteomes" id="UP000718451"/>
    </source>
</evidence>
<protein>
    <submittedName>
        <fullName evidence="1">DUF4249 domain-containing protein</fullName>
    </submittedName>
</protein>